<reference evidence="3" key="1">
    <citation type="submission" date="2025-08" db="UniProtKB">
        <authorList>
            <consortium name="RefSeq"/>
        </authorList>
    </citation>
    <scope>IDENTIFICATION</scope>
    <source>
        <tissue evidence="3">Leaf</tissue>
    </source>
</reference>
<dbReference type="GO" id="GO:0033314">
    <property type="term" value="P:mitotic DNA replication checkpoint signaling"/>
    <property type="evidence" value="ECO:0007669"/>
    <property type="project" value="InterPro"/>
</dbReference>
<feature type="compositionally biased region" description="Basic and acidic residues" evidence="1">
    <location>
        <begin position="26"/>
        <end position="38"/>
    </location>
</feature>
<dbReference type="RefSeq" id="XP_021275111.1">
    <property type="nucleotide sequence ID" value="XM_021419436.1"/>
</dbReference>
<feature type="compositionally biased region" description="Polar residues" evidence="1">
    <location>
        <begin position="16"/>
        <end position="25"/>
    </location>
</feature>
<dbReference type="GeneID" id="110409918"/>
<feature type="compositionally biased region" description="Basic and acidic residues" evidence="1">
    <location>
        <begin position="135"/>
        <end position="159"/>
    </location>
</feature>
<accession>A0A6J0ZJV9</accession>
<dbReference type="GO" id="GO:0006260">
    <property type="term" value="P:DNA replication"/>
    <property type="evidence" value="ECO:0007669"/>
    <property type="project" value="InterPro"/>
</dbReference>
<dbReference type="InterPro" id="IPR026153">
    <property type="entry name" value="Treslin"/>
</dbReference>
<evidence type="ECO:0000313" key="3">
    <source>
        <dbReference type="RefSeq" id="XP_021275111.1"/>
    </source>
</evidence>
<dbReference type="Proteomes" id="UP000504621">
    <property type="component" value="Unplaced"/>
</dbReference>
<protein>
    <submittedName>
        <fullName evidence="3">Uncharacterized protein LOC110409918</fullName>
    </submittedName>
</protein>
<evidence type="ECO:0000313" key="2">
    <source>
        <dbReference type="Proteomes" id="UP000504621"/>
    </source>
</evidence>
<dbReference type="GO" id="GO:0005634">
    <property type="term" value="C:nucleus"/>
    <property type="evidence" value="ECO:0007669"/>
    <property type="project" value="InterPro"/>
</dbReference>
<dbReference type="GO" id="GO:0010212">
    <property type="term" value="P:response to ionizing radiation"/>
    <property type="evidence" value="ECO:0007669"/>
    <property type="project" value="InterPro"/>
</dbReference>
<organism evidence="2 3">
    <name type="scientific">Herrania umbratica</name>
    <dbReference type="NCBI Taxonomy" id="108875"/>
    <lineage>
        <taxon>Eukaryota</taxon>
        <taxon>Viridiplantae</taxon>
        <taxon>Streptophyta</taxon>
        <taxon>Embryophyta</taxon>
        <taxon>Tracheophyta</taxon>
        <taxon>Spermatophyta</taxon>
        <taxon>Magnoliopsida</taxon>
        <taxon>eudicotyledons</taxon>
        <taxon>Gunneridae</taxon>
        <taxon>Pentapetalae</taxon>
        <taxon>rosids</taxon>
        <taxon>malvids</taxon>
        <taxon>Malvales</taxon>
        <taxon>Malvaceae</taxon>
        <taxon>Byttnerioideae</taxon>
        <taxon>Herrania</taxon>
    </lineage>
</organism>
<gene>
    <name evidence="3" type="primary">LOC110409918</name>
</gene>
<keyword evidence="2" id="KW-1185">Reference proteome</keyword>
<feature type="region of interest" description="Disordered" evidence="1">
    <location>
        <begin position="1"/>
        <end position="64"/>
    </location>
</feature>
<evidence type="ECO:0000256" key="1">
    <source>
        <dbReference type="SAM" id="MobiDB-lite"/>
    </source>
</evidence>
<dbReference type="OrthoDB" id="1913152at2759"/>
<sequence>MDLLLFDDEDELPNHLLNSEGSNQSWKEKPAKDVKYRNNEPVSIEDESPQLQKNDNRSPQVIRTKEHAQKLIEAREKRERARRFSSFTSWVPDLQRVWVPKQLKATKPKSEPLRKLSKRKNCSRANYDMVCETPITEKKRSSPRRNSIDDEEGHRDCGADSHGSVSKALFQDDIH</sequence>
<dbReference type="GO" id="GO:0030174">
    <property type="term" value="P:regulation of DNA-templated DNA replication initiation"/>
    <property type="evidence" value="ECO:0007669"/>
    <property type="project" value="TreeGrafter"/>
</dbReference>
<feature type="region of interest" description="Disordered" evidence="1">
    <location>
        <begin position="133"/>
        <end position="175"/>
    </location>
</feature>
<dbReference type="GO" id="GO:0003682">
    <property type="term" value="F:chromatin binding"/>
    <property type="evidence" value="ECO:0007669"/>
    <property type="project" value="TreeGrafter"/>
</dbReference>
<proteinExistence type="predicted"/>
<dbReference type="AlphaFoldDB" id="A0A6J0ZJV9"/>
<name>A0A6J0ZJV9_9ROSI</name>
<feature type="compositionally biased region" description="Acidic residues" evidence="1">
    <location>
        <begin position="1"/>
        <end position="11"/>
    </location>
</feature>
<feature type="compositionally biased region" description="Polar residues" evidence="1">
    <location>
        <begin position="49"/>
        <end position="61"/>
    </location>
</feature>
<dbReference type="PANTHER" id="PTHR21556:SF2">
    <property type="entry name" value="TRESLIN"/>
    <property type="match status" value="1"/>
</dbReference>
<dbReference type="GO" id="GO:0007095">
    <property type="term" value="P:mitotic G2 DNA damage checkpoint signaling"/>
    <property type="evidence" value="ECO:0007669"/>
    <property type="project" value="TreeGrafter"/>
</dbReference>
<dbReference type="PANTHER" id="PTHR21556">
    <property type="entry name" value="TRESLIN"/>
    <property type="match status" value="1"/>
</dbReference>